<dbReference type="Proteomes" id="UP001497680">
    <property type="component" value="Unassembled WGS sequence"/>
</dbReference>
<gene>
    <name evidence="1" type="ORF">F4821DRAFT_109699</name>
</gene>
<proteinExistence type="predicted"/>
<accession>A0ACC0DK46</accession>
<keyword evidence="2" id="KW-1185">Reference proteome</keyword>
<comment type="caution">
    <text evidence="1">The sequence shown here is derived from an EMBL/GenBank/DDBJ whole genome shotgun (WGS) entry which is preliminary data.</text>
</comment>
<dbReference type="EMBL" id="MU394282">
    <property type="protein sequence ID" value="KAI6092712.1"/>
    <property type="molecule type" value="Genomic_DNA"/>
</dbReference>
<evidence type="ECO:0000313" key="1">
    <source>
        <dbReference type="EMBL" id="KAI6092712.1"/>
    </source>
</evidence>
<protein>
    <submittedName>
        <fullName evidence="1">Uncharacterized protein</fullName>
    </submittedName>
</protein>
<organism evidence="1 2">
    <name type="scientific">Hypoxylon rubiginosum</name>
    <dbReference type="NCBI Taxonomy" id="110542"/>
    <lineage>
        <taxon>Eukaryota</taxon>
        <taxon>Fungi</taxon>
        <taxon>Dikarya</taxon>
        <taxon>Ascomycota</taxon>
        <taxon>Pezizomycotina</taxon>
        <taxon>Sordariomycetes</taxon>
        <taxon>Xylariomycetidae</taxon>
        <taxon>Xylariales</taxon>
        <taxon>Hypoxylaceae</taxon>
        <taxon>Hypoxylon</taxon>
    </lineage>
</organism>
<sequence>MPLKVIIVGAGIAGLCAAVSMRRAGWEVVIFEKSAFAAEIGAALALSPNGVRVLQRLGFSFERARACEVTTWDTIDGETFSTLASVDFTKSRQMFGAPGYTVHRVDLHNELLRLATGPSDGSVDGKPADLHLGSRVVSATPDGTVVLEDGSTHTADLVVAADGLRSVLRDPVLGAENEIKPYHSGSAAFRFLVDTEEFKKDPVLAELLENKQGHATILVDTKDQLERHMIWYSCRGGEVQNFVGIHPSKADTIEEGEDAKSQMKKEFAHFHEHITRMFGLAEHVRCWPLFIQDPFPTWLRGRLVLIGDAAHPMLPFGGQGANMAIEDGGALGFLFADIVDAGQVEKRLPLYETVRKNRASRVQILSSVRIHQEQKVEAKVRQYADSPDILIPTSMRERTIHDYSYDLFSACEKALVLHTTAKK</sequence>
<name>A0ACC0DK46_9PEZI</name>
<evidence type="ECO:0000313" key="2">
    <source>
        <dbReference type="Proteomes" id="UP001497680"/>
    </source>
</evidence>
<reference evidence="1 2" key="1">
    <citation type="journal article" date="2022" name="New Phytol.">
        <title>Ecological generalism drives hyperdiversity of secondary metabolite gene clusters in xylarialean endophytes.</title>
        <authorList>
            <person name="Franco M.E.E."/>
            <person name="Wisecaver J.H."/>
            <person name="Arnold A.E."/>
            <person name="Ju Y.M."/>
            <person name="Slot J.C."/>
            <person name="Ahrendt S."/>
            <person name="Moore L.P."/>
            <person name="Eastman K.E."/>
            <person name="Scott K."/>
            <person name="Konkel Z."/>
            <person name="Mondo S.J."/>
            <person name="Kuo A."/>
            <person name="Hayes R.D."/>
            <person name="Haridas S."/>
            <person name="Andreopoulos B."/>
            <person name="Riley R."/>
            <person name="LaButti K."/>
            <person name="Pangilinan J."/>
            <person name="Lipzen A."/>
            <person name="Amirebrahimi M."/>
            <person name="Yan J."/>
            <person name="Adam C."/>
            <person name="Keymanesh K."/>
            <person name="Ng V."/>
            <person name="Louie K."/>
            <person name="Northen T."/>
            <person name="Drula E."/>
            <person name="Henrissat B."/>
            <person name="Hsieh H.M."/>
            <person name="Youens-Clark K."/>
            <person name="Lutzoni F."/>
            <person name="Miadlikowska J."/>
            <person name="Eastwood D.C."/>
            <person name="Hamelin R.C."/>
            <person name="Grigoriev I.V."/>
            <person name="U'Ren J.M."/>
        </authorList>
    </citation>
    <scope>NUCLEOTIDE SEQUENCE [LARGE SCALE GENOMIC DNA]</scope>
    <source>
        <strain evidence="1 2">ER1909</strain>
    </source>
</reference>